<accession>A0ABW6HID8</accession>
<evidence type="ECO:0000313" key="2">
    <source>
        <dbReference type="EMBL" id="MFE3846792.1"/>
    </source>
</evidence>
<proteinExistence type="predicted"/>
<dbReference type="Pfam" id="PF05974">
    <property type="entry name" value="DUF892"/>
    <property type="match status" value="1"/>
</dbReference>
<dbReference type="InterPro" id="IPR009078">
    <property type="entry name" value="Ferritin-like_SF"/>
</dbReference>
<dbReference type="PANTHER" id="PTHR30565:SF9">
    <property type="entry name" value="PROTEIN YCIF"/>
    <property type="match status" value="1"/>
</dbReference>
<dbReference type="SUPFAM" id="SSF47240">
    <property type="entry name" value="Ferritin-like"/>
    <property type="match status" value="1"/>
</dbReference>
<dbReference type="PANTHER" id="PTHR30565">
    <property type="entry name" value="PROTEIN YCIF"/>
    <property type="match status" value="1"/>
</dbReference>
<comment type="caution">
    <text evidence="2">The sequence shown here is derived from an EMBL/GenBank/DDBJ whole genome shotgun (WGS) entry which is preliminary data.</text>
</comment>
<dbReference type="InterPro" id="IPR047114">
    <property type="entry name" value="YciF"/>
</dbReference>
<dbReference type="CDD" id="cd07909">
    <property type="entry name" value="YciF"/>
    <property type="match status" value="1"/>
</dbReference>
<dbReference type="Gene3D" id="1.20.1260.10">
    <property type="match status" value="1"/>
</dbReference>
<dbReference type="InterPro" id="IPR012347">
    <property type="entry name" value="Ferritin-like"/>
</dbReference>
<evidence type="ECO:0000313" key="3">
    <source>
        <dbReference type="Proteomes" id="UP001600039"/>
    </source>
</evidence>
<feature type="region of interest" description="Disordered" evidence="1">
    <location>
        <begin position="1"/>
        <end position="21"/>
    </location>
</feature>
<evidence type="ECO:0000256" key="1">
    <source>
        <dbReference type="SAM" id="MobiDB-lite"/>
    </source>
</evidence>
<dbReference type="RefSeq" id="WP_379856642.1">
    <property type="nucleotide sequence ID" value="NZ_JBHZQA010000001.1"/>
</dbReference>
<dbReference type="Proteomes" id="UP001600039">
    <property type="component" value="Unassembled WGS sequence"/>
</dbReference>
<dbReference type="EMBL" id="JBHZQA010000001">
    <property type="protein sequence ID" value="MFE3846792.1"/>
    <property type="molecule type" value="Genomic_DNA"/>
</dbReference>
<reference evidence="2 3" key="1">
    <citation type="submission" date="2024-06" db="EMBL/GenBank/DDBJ databases">
        <title>Flavobacterium spp. isolated from glacier.</title>
        <authorList>
            <person name="Han D."/>
        </authorList>
    </citation>
    <scope>NUCLEOTIDE SEQUENCE [LARGE SCALE GENOMIC DNA]</scope>
    <source>
        <strain evidence="2 3">LB3P45</strain>
    </source>
</reference>
<protein>
    <submittedName>
        <fullName evidence="2">Ferritin-like domain-containing protein</fullName>
    </submittedName>
</protein>
<organism evidence="2 3">
    <name type="scientific">Flavobacterium fructosi</name>
    <dbReference type="NCBI Taxonomy" id="3230416"/>
    <lineage>
        <taxon>Bacteria</taxon>
        <taxon>Pseudomonadati</taxon>
        <taxon>Bacteroidota</taxon>
        <taxon>Flavobacteriia</taxon>
        <taxon>Flavobacteriales</taxon>
        <taxon>Flavobacteriaceae</taxon>
        <taxon>Flavobacterium</taxon>
    </lineage>
</organism>
<gene>
    <name evidence="2" type="ORF">ACFX5D_02265</name>
</gene>
<keyword evidence="3" id="KW-1185">Reference proteome</keyword>
<dbReference type="InterPro" id="IPR010287">
    <property type="entry name" value="DUF892_YciF-like"/>
</dbReference>
<sequence length="190" mass="20795">MKATNEKQENVKAESKKGAVKAKPDAARGLRDFFEDGLKDIFWAEHALTKALPKMAKNATSSKLISAFENHLKETEEHVVRLEKVFETLGIKAVGKKCDAMEGLLKEADGIMEETQIGVVRDAAIIAAAQKVEHYEIATYGTLHAYAITLGENKASTLLSKTLEEEKKADVTLTEIALSDINLEAAHADE</sequence>
<name>A0ABW6HID8_9FLAO</name>